<evidence type="ECO:0000313" key="8">
    <source>
        <dbReference type="Proteomes" id="UP000567922"/>
    </source>
</evidence>
<feature type="transmembrane region" description="Helical" evidence="5">
    <location>
        <begin position="69"/>
        <end position="91"/>
    </location>
</feature>
<feature type="transmembrane region" description="Helical" evidence="5">
    <location>
        <begin position="215"/>
        <end position="240"/>
    </location>
</feature>
<accession>A0A839RKP4</accession>
<evidence type="ECO:0000256" key="5">
    <source>
        <dbReference type="SAM" id="Phobius"/>
    </source>
</evidence>
<dbReference type="SUPFAM" id="SSF103473">
    <property type="entry name" value="MFS general substrate transporter"/>
    <property type="match status" value="1"/>
</dbReference>
<feature type="transmembrane region" description="Helical" evidence="5">
    <location>
        <begin position="169"/>
        <end position="189"/>
    </location>
</feature>
<feature type="transmembrane region" description="Helical" evidence="5">
    <location>
        <begin position="42"/>
        <end position="62"/>
    </location>
</feature>
<keyword evidence="4 5" id="KW-0472">Membrane</keyword>
<feature type="transmembrane region" description="Helical" evidence="5">
    <location>
        <begin position="281"/>
        <end position="300"/>
    </location>
</feature>
<dbReference type="PROSITE" id="PS50850">
    <property type="entry name" value="MFS"/>
    <property type="match status" value="1"/>
</dbReference>
<dbReference type="Proteomes" id="UP000567922">
    <property type="component" value="Unassembled WGS sequence"/>
</dbReference>
<evidence type="ECO:0000259" key="6">
    <source>
        <dbReference type="PROSITE" id="PS50850"/>
    </source>
</evidence>
<comment type="caution">
    <text evidence="7">The sequence shown here is derived from an EMBL/GenBank/DDBJ whole genome shotgun (WGS) entry which is preliminary data.</text>
</comment>
<dbReference type="RefSeq" id="WP_064442150.1">
    <property type="nucleotide sequence ID" value="NZ_BDDI01000020.1"/>
</dbReference>
<dbReference type="GO" id="GO:0005886">
    <property type="term" value="C:plasma membrane"/>
    <property type="evidence" value="ECO:0007669"/>
    <property type="project" value="UniProtKB-SubCell"/>
</dbReference>
<dbReference type="GO" id="GO:0022857">
    <property type="term" value="F:transmembrane transporter activity"/>
    <property type="evidence" value="ECO:0007669"/>
    <property type="project" value="InterPro"/>
</dbReference>
<dbReference type="AlphaFoldDB" id="A0A839RKP4"/>
<evidence type="ECO:0000313" key="7">
    <source>
        <dbReference type="EMBL" id="MBB3037030.1"/>
    </source>
</evidence>
<feature type="transmembrane region" description="Helical" evidence="5">
    <location>
        <begin position="341"/>
        <end position="364"/>
    </location>
</feature>
<dbReference type="OrthoDB" id="9793283at2"/>
<comment type="subcellular location">
    <subcellularLocation>
        <location evidence="1">Cell membrane</location>
        <topology evidence="1">Multi-pass membrane protein</topology>
    </subcellularLocation>
</comment>
<keyword evidence="8" id="KW-1185">Reference proteome</keyword>
<dbReference type="InterPro" id="IPR001958">
    <property type="entry name" value="Tet-R_TetA/multi-R_MdtG-like"/>
</dbReference>
<gene>
    <name evidence="7" type="ORF">FHU29_001464</name>
</gene>
<dbReference type="EMBL" id="JACHWS010000001">
    <property type="protein sequence ID" value="MBB3037030.1"/>
    <property type="molecule type" value="Genomic_DNA"/>
</dbReference>
<organism evidence="7 8">
    <name type="scientific">Hoyosella altamirensis</name>
    <dbReference type="NCBI Taxonomy" id="616997"/>
    <lineage>
        <taxon>Bacteria</taxon>
        <taxon>Bacillati</taxon>
        <taxon>Actinomycetota</taxon>
        <taxon>Actinomycetes</taxon>
        <taxon>Mycobacteriales</taxon>
        <taxon>Hoyosellaceae</taxon>
        <taxon>Hoyosella</taxon>
    </lineage>
</organism>
<feature type="transmembrane region" description="Helical" evidence="5">
    <location>
        <begin position="111"/>
        <end position="130"/>
    </location>
</feature>
<sequence>MTPTFRRLLIVLLAGFTAHQMLVPLVAPLGRALALTETQMGLVVSVSALSLAVSSPIWGRALDKYGPTVVLTSGLLCATIGLAGFAIAVSAGLDQTLEPATVMTVMLITRSIFFGTGIAALPVVAIAAATASARDEAQRTKAVGFVGAAQGLSLVLGPAAGGALAAASLMAPLIVSPIVLGLLGVWVAARVRPEVRATSIDTTPLIRVRPWDTKVFAALSIAFLLYLSLALIQVVIGFLIADRLLLGPEQTAGAVGIALFLTGVVLVVTQAALVPRLGWPALRLVRVGAPIVIVSFALLLGAGQLWAITAAFMFLALGLGLAIPGFTVLPTLAVDERQAGAVAGLITATTGLTFVIGPVTGTALYEVSEYAPIAASIVVATIAGVVAFSSRALRATRQPGATVSAPR</sequence>
<feature type="transmembrane region" description="Helical" evidence="5">
    <location>
        <begin position="252"/>
        <end position="274"/>
    </location>
</feature>
<name>A0A839RKP4_9ACTN</name>
<feature type="transmembrane region" description="Helical" evidence="5">
    <location>
        <begin position="306"/>
        <end position="329"/>
    </location>
</feature>
<feature type="domain" description="Major facilitator superfamily (MFS) profile" evidence="6">
    <location>
        <begin position="3"/>
        <end position="398"/>
    </location>
</feature>
<feature type="transmembrane region" description="Helical" evidence="5">
    <location>
        <begin position="142"/>
        <end position="163"/>
    </location>
</feature>
<protein>
    <submittedName>
        <fullName evidence="7">MFS family permease</fullName>
    </submittedName>
</protein>
<feature type="transmembrane region" description="Helical" evidence="5">
    <location>
        <begin position="370"/>
        <end position="388"/>
    </location>
</feature>
<proteinExistence type="predicted"/>
<dbReference type="InterPro" id="IPR036259">
    <property type="entry name" value="MFS_trans_sf"/>
</dbReference>
<evidence type="ECO:0000256" key="1">
    <source>
        <dbReference type="ARBA" id="ARBA00004651"/>
    </source>
</evidence>
<evidence type="ECO:0000256" key="2">
    <source>
        <dbReference type="ARBA" id="ARBA00022692"/>
    </source>
</evidence>
<dbReference type="Gene3D" id="1.20.1250.20">
    <property type="entry name" value="MFS general substrate transporter like domains"/>
    <property type="match status" value="1"/>
</dbReference>
<evidence type="ECO:0000256" key="3">
    <source>
        <dbReference type="ARBA" id="ARBA00022989"/>
    </source>
</evidence>
<dbReference type="PRINTS" id="PR01035">
    <property type="entry name" value="TCRTETA"/>
</dbReference>
<dbReference type="InterPro" id="IPR020846">
    <property type="entry name" value="MFS_dom"/>
</dbReference>
<keyword evidence="2 5" id="KW-0812">Transmembrane</keyword>
<dbReference type="PANTHER" id="PTHR23546:SF1">
    <property type="entry name" value="MEMBRANE PROTEIN"/>
    <property type="match status" value="1"/>
</dbReference>
<keyword evidence="3 5" id="KW-1133">Transmembrane helix</keyword>
<reference evidence="7 8" key="1">
    <citation type="submission" date="2020-08" db="EMBL/GenBank/DDBJ databases">
        <title>Sequencing the genomes of 1000 actinobacteria strains.</title>
        <authorList>
            <person name="Klenk H.-P."/>
        </authorList>
    </citation>
    <scope>NUCLEOTIDE SEQUENCE [LARGE SCALE GENOMIC DNA]</scope>
    <source>
        <strain evidence="7 8">DSM 45258</strain>
    </source>
</reference>
<dbReference type="Pfam" id="PF07690">
    <property type="entry name" value="MFS_1"/>
    <property type="match status" value="1"/>
</dbReference>
<dbReference type="PANTHER" id="PTHR23546">
    <property type="entry name" value="TRANSPORT PROTEIN"/>
    <property type="match status" value="1"/>
</dbReference>
<evidence type="ECO:0000256" key="4">
    <source>
        <dbReference type="ARBA" id="ARBA00023136"/>
    </source>
</evidence>
<dbReference type="InterPro" id="IPR011701">
    <property type="entry name" value="MFS"/>
</dbReference>